<evidence type="ECO:0000259" key="3">
    <source>
        <dbReference type="Pfam" id="PF26187"/>
    </source>
</evidence>
<dbReference type="EMBL" id="VRVR01000031">
    <property type="protein sequence ID" value="KAF0852536.1"/>
    <property type="molecule type" value="Genomic_DNA"/>
</dbReference>
<dbReference type="Pfam" id="PF26187">
    <property type="entry name" value="Ig_NPHP4_4th"/>
    <property type="match status" value="1"/>
</dbReference>
<name>A0A8K0AJX8_ANDGO</name>
<reference evidence="4" key="1">
    <citation type="submission" date="2019-09" db="EMBL/GenBank/DDBJ databases">
        <title>The Mitochondrial Proteome of the Jakobid, Andalucia godoyi, a Protist With the Most Gene-Rich and Bacteria-Like Mitochondrial Genome.</title>
        <authorList>
            <person name="Gray M.W."/>
            <person name="Burger G."/>
            <person name="Derelle R."/>
            <person name="Klimes V."/>
            <person name="Leger M."/>
            <person name="Sarrasin M."/>
            <person name="Vlcek C."/>
            <person name="Roger A.J."/>
            <person name="Elias M."/>
            <person name="Lang B.F."/>
        </authorList>
    </citation>
    <scope>NUCLEOTIDE SEQUENCE</scope>
    <source>
        <strain evidence="4">And28</strain>
    </source>
</reference>
<feature type="compositionally biased region" description="Basic and acidic residues" evidence="1">
    <location>
        <begin position="525"/>
        <end position="541"/>
    </location>
</feature>
<accession>A0A8K0AJX8</accession>
<dbReference type="InterPro" id="IPR029775">
    <property type="entry name" value="NPHP4"/>
</dbReference>
<feature type="region of interest" description="Disordered" evidence="1">
    <location>
        <begin position="508"/>
        <end position="600"/>
    </location>
</feature>
<protein>
    <submittedName>
        <fullName evidence="4">Conserved uncharacterized mitochondrial protein</fullName>
    </submittedName>
</protein>
<dbReference type="InterPro" id="IPR058685">
    <property type="entry name" value="Ig_NPHP4_4th"/>
</dbReference>
<feature type="domain" description="NPHP4 Ig-like" evidence="3">
    <location>
        <begin position="1343"/>
        <end position="1424"/>
    </location>
</feature>
<evidence type="ECO:0000313" key="5">
    <source>
        <dbReference type="Proteomes" id="UP000799049"/>
    </source>
</evidence>
<keyword evidence="5" id="KW-1185">Reference proteome</keyword>
<dbReference type="Pfam" id="PF26015">
    <property type="entry name" value="Ig_NPH4_3rd"/>
    <property type="match status" value="1"/>
</dbReference>
<evidence type="ECO:0000259" key="2">
    <source>
        <dbReference type="Pfam" id="PF26015"/>
    </source>
</evidence>
<dbReference type="GO" id="GO:0090090">
    <property type="term" value="P:negative regulation of canonical Wnt signaling pathway"/>
    <property type="evidence" value="ECO:0007669"/>
    <property type="project" value="InterPro"/>
</dbReference>
<organism evidence="4 5">
    <name type="scientific">Andalucia godoyi</name>
    <name type="common">Flagellate</name>
    <dbReference type="NCBI Taxonomy" id="505711"/>
    <lineage>
        <taxon>Eukaryota</taxon>
        <taxon>Discoba</taxon>
        <taxon>Jakobida</taxon>
        <taxon>Andalucina</taxon>
        <taxon>Andaluciidae</taxon>
        <taxon>Andalucia</taxon>
    </lineage>
</organism>
<gene>
    <name evidence="4" type="ORF">ANDGO_08349</name>
</gene>
<sequence length="1425" mass="156317">MPVGSEKMGSTILLKQPSRSVRRFLATVKKFSPLPISISNVGSEFDLASTGLPNSASASTTNLNASLNASSSSSMLRPRSSVPFMLYIHSLSGLKVPKSIVSSWEIANYSLLVSVSLYSLSRRTFFGSTGVGTPAKVRMSDRGVVDSAVRQSFVFHTSVFDESTVLVIEASLTDGTDKGHSIGWAMLPVFASTKGIDGDVASLYPAEGAELSSSVIPSRVHEIPLQKSTPRILTLFEMGIDSLLSQTRCIGSAVQYAFLSHRELSRRGASRYLRENCIVSDRECIPGLYDPWSQPVPPLDKFRWMMPLSCLFKPLLLEHAPLSLSRLRITIPPAVEQKLLSTIQFVTRQSFGVPSLVVNPHTSGRYLRIGVHSGFSLLSIVTVNLAQSSIGLVAQGEANLKIDGFVPGQGMAVVAEYEVEIVMPTREGGTSPHRIVAAQWIFVPDDESNSGKSEAGQKEVGFRMGAVPVSESLFRPGLLVARSVEPPRIGETVETGCEFEVFVSGLTPSSSRPKLQKEAPATAPVKKENKKQEKVPKKDEGGAGDEIAIISASASVEKSTRPPLPSPVAKEPPKPEPPTPSVAAASVDRSGNRRKHPEELDDPMLIDLLVQKSSSTSGSNDLASLIAPLPRQLLRRFLMSPAGAAVQCTFNALSFVSIRFPFVDDDRAVSASIRDVHDIVLQLWGFQTPDTADASLGRVSFSTSFFVFPPISTLGTPSSLERVSPQSNMLVLVSSQGHLGIEIRFRVDPRSLTPCLRTMYSTYLSSSSSEITVWDADGHFPKGTVSVPWKALLNAVECGDTSVWLALPVVSDIFRGSALKNKLIVRVSAVRVPSSFGQASSVLGTDYDVSSPALPGGAGSRTVRVPRIVERTPALQNAAQFVGPVDVTVRKQLHVERWNQISHVPTSVSDENIAVQQVEDAIERIRTAERQQIISDQLRSYASETHTITLMRGYTRMVETLVKNPYSSPAVFAFSAVEEEGDGRLSVEVSPLRSSKLFRKLQAEKKDYCPNRNPLLDHVVFNETLVDDRGMIALDAHEKALLAVKVSLRDSPVSGLEYEEAEVRFVLRLKNMAGDTVRSLQLVVRSIPHVVNKTIWCITPPRELVKLEMELKGNDNDSSLTANSQRTSGSSFGSRKMVLQTAHGFTHSSWPDTVIQSTDNVKVIAKFTPPPQDSSLWISSYFRRSSVCALRFYDSEEMTVPSYVLNVVYEIPTLYKAMQGTVGQSTRDVLDLPLQSFGTRLVRVMSSEPLVVYCEPKEAFYWSPSTATAIGVIFRPSSTSRTEVLLHWMDVETNEHLMTALVIASAVMPPISKSFDLVVPLVSTAIIKNDEKLSQQDNDTARRGLLKKVAYKNPYPSARTFNLFSSDESVCYMREVSMQVAAREKEYIHMVFPYGTETTPKEVYVFVNDEQDRNEECLHVKVRYA</sequence>
<comment type="caution">
    <text evidence="4">The sequence shown here is derived from an EMBL/GenBank/DDBJ whole genome shotgun (WGS) entry which is preliminary data.</text>
</comment>
<feature type="domain" description="NPHP4 Ig-like" evidence="2">
    <location>
        <begin position="1223"/>
        <end position="1306"/>
    </location>
</feature>
<evidence type="ECO:0000256" key="1">
    <source>
        <dbReference type="SAM" id="MobiDB-lite"/>
    </source>
</evidence>
<dbReference type="InterPro" id="IPR058686">
    <property type="entry name" value="Ig_NPHP4_3rd"/>
</dbReference>
<dbReference type="GO" id="GO:0097730">
    <property type="term" value="C:non-motile cilium"/>
    <property type="evidence" value="ECO:0007669"/>
    <property type="project" value="InterPro"/>
</dbReference>
<dbReference type="Proteomes" id="UP000799049">
    <property type="component" value="Unassembled WGS sequence"/>
</dbReference>
<dbReference type="OrthoDB" id="313446at2759"/>
<proteinExistence type="predicted"/>
<dbReference type="GO" id="GO:0005856">
    <property type="term" value="C:cytoskeleton"/>
    <property type="evidence" value="ECO:0007669"/>
    <property type="project" value="InterPro"/>
</dbReference>
<dbReference type="PANTHER" id="PTHR31043:SF3">
    <property type="entry name" value="NEPHROCYSTIN-4"/>
    <property type="match status" value="1"/>
</dbReference>
<evidence type="ECO:0000313" key="4">
    <source>
        <dbReference type="EMBL" id="KAF0852536.1"/>
    </source>
</evidence>
<dbReference type="PANTHER" id="PTHR31043">
    <property type="entry name" value="NEPHROCYSTIN-4"/>
    <property type="match status" value="1"/>
</dbReference>